<protein>
    <submittedName>
        <fullName evidence="2">Uncharacterized protein</fullName>
    </submittedName>
</protein>
<name>A0A0W8FR37_9ZZZZ</name>
<evidence type="ECO:0000256" key="1">
    <source>
        <dbReference type="SAM" id="Phobius"/>
    </source>
</evidence>
<dbReference type="AlphaFoldDB" id="A0A0W8FR37"/>
<feature type="transmembrane region" description="Helical" evidence="1">
    <location>
        <begin position="6"/>
        <end position="24"/>
    </location>
</feature>
<accession>A0A0W8FR37</accession>
<comment type="caution">
    <text evidence="2">The sequence shown here is derived from an EMBL/GenBank/DDBJ whole genome shotgun (WGS) entry which is preliminary data.</text>
</comment>
<keyword evidence="1" id="KW-1133">Transmembrane helix</keyword>
<proteinExistence type="predicted"/>
<sequence length="42" mass="4975">MPAVVIFNFFTYYFLDFSFLFLIISMETSLVSEPGFQKHPIH</sequence>
<keyword evidence="1" id="KW-0472">Membrane</keyword>
<dbReference type="EMBL" id="LNQE01000913">
    <property type="protein sequence ID" value="KUG23318.1"/>
    <property type="molecule type" value="Genomic_DNA"/>
</dbReference>
<keyword evidence="1" id="KW-0812">Transmembrane</keyword>
<gene>
    <name evidence="2" type="ORF">ASZ90_006888</name>
</gene>
<organism evidence="2">
    <name type="scientific">hydrocarbon metagenome</name>
    <dbReference type="NCBI Taxonomy" id="938273"/>
    <lineage>
        <taxon>unclassified sequences</taxon>
        <taxon>metagenomes</taxon>
        <taxon>ecological metagenomes</taxon>
    </lineage>
</organism>
<reference evidence="2" key="1">
    <citation type="journal article" date="2015" name="Proc. Natl. Acad. Sci. U.S.A.">
        <title>Networks of energetic and metabolic interactions define dynamics in microbial communities.</title>
        <authorList>
            <person name="Embree M."/>
            <person name="Liu J.K."/>
            <person name="Al-Bassam M.M."/>
            <person name="Zengler K."/>
        </authorList>
    </citation>
    <scope>NUCLEOTIDE SEQUENCE</scope>
</reference>
<evidence type="ECO:0000313" key="2">
    <source>
        <dbReference type="EMBL" id="KUG23318.1"/>
    </source>
</evidence>